<reference evidence="1" key="1">
    <citation type="submission" date="2021-06" db="EMBL/GenBank/DDBJ databases">
        <authorList>
            <person name="Kallberg Y."/>
            <person name="Tangrot J."/>
            <person name="Rosling A."/>
        </authorList>
    </citation>
    <scope>NUCLEOTIDE SEQUENCE</scope>
    <source>
        <strain evidence="1">MA461A</strain>
    </source>
</reference>
<evidence type="ECO:0000313" key="2">
    <source>
        <dbReference type="Proteomes" id="UP000789920"/>
    </source>
</evidence>
<gene>
    <name evidence="1" type="ORF">RPERSI_LOCUS7084</name>
</gene>
<accession>A0ACA9N5Y4</accession>
<protein>
    <submittedName>
        <fullName evidence="1">5695_t:CDS:1</fullName>
    </submittedName>
</protein>
<keyword evidence="2" id="KW-1185">Reference proteome</keyword>
<dbReference type="Proteomes" id="UP000789920">
    <property type="component" value="Unassembled WGS sequence"/>
</dbReference>
<evidence type="ECO:0000313" key="1">
    <source>
        <dbReference type="EMBL" id="CAG8630468.1"/>
    </source>
</evidence>
<name>A0ACA9N5Y4_9GLOM</name>
<feature type="non-terminal residue" evidence="1">
    <location>
        <position position="1"/>
    </location>
</feature>
<sequence length="272" mass="30704">VPADWPPIHQEIGPILPDTFPNLSSDLDQFLSTHSRTMYIALGTIVYTTPKNYAIMLQSALELINQNILDGVIWTTVQFNESELPSSFTLSTGSSHESMYTATPMLVLPIAFDQAGNAEKLELTGMALKLSKLDLKVDDIVSKVIRLMNESSFKMNAERMQVLAKFNSKRKYRAADLIDIVMNLAKREGVRNEYGELEVDNEALLRHWITPYSRMGTIRGKYLDVFGAAVIISIALISSLVYGVYKTIRFIFKKWYLRGGSPRKSSLKEKNK</sequence>
<proteinExistence type="predicted"/>
<dbReference type="EMBL" id="CAJVQC010011718">
    <property type="protein sequence ID" value="CAG8630468.1"/>
    <property type="molecule type" value="Genomic_DNA"/>
</dbReference>
<organism evidence="1 2">
    <name type="scientific">Racocetra persica</name>
    <dbReference type="NCBI Taxonomy" id="160502"/>
    <lineage>
        <taxon>Eukaryota</taxon>
        <taxon>Fungi</taxon>
        <taxon>Fungi incertae sedis</taxon>
        <taxon>Mucoromycota</taxon>
        <taxon>Glomeromycotina</taxon>
        <taxon>Glomeromycetes</taxon>
        <taxon>Diversisporales</taxon>
        <taxon>Gigasporaceae</taxon>
        <taxon>Racocetra</taxon>
    </lineage>
</organism>
<comment type="caution">
    <text evidence="1">The sequence shown here is derived from an EMBL/GenBank/DDBJ whole genome shotgun (WGS) entry which is preliminary data.</text>
</comment>